<feature type="domain" description="Hemerythrin-like" evidence="4">
    <location>
        <begin position="19"/>
        <end position="133"/>
    </location>
</feature>
<dbReference type="Proteomes" id="UP000295375">
    <property type="component" value="Unassembled WGS sequence"/>
</dbReference>
<protein>
    <submittedName>
        <fullName evidence="5">Hemerythrin</fullName>
    </submittedName>
</protein>
<evidence type="ECO:0000256" key="3">
    <source>
        <dbReference type="ARBA" id="ARBA00023004"/>
    </source>
</evidence>
<dbReference type="CDD" id="cd12107">
    <property type="entry name" value="Hemerythrin"/>
    <property type="match status" value="1"/>
</dbReference>
<comment type="caution">
    <text evidence="5">The sequence shown here is derived from an EMBL/GenBank/DDBJ whole genome shotgun (WGS) entry which is preliminary data.</text>
</comment>
<comment type="similarity">
    <text evidence="1">Belongs to the hemerythrin family.</text>
</comment>
<gene>
    <name evidence="5" type="ORF">EV696_106152</name>
</gene>
<keyword evidence="6" id="KW-1185">Reference proteome</keyword>
<proteinExistence type="inferred from homology"/>
<organism evidence="5 6">
    <name type="scientific">Permianibacter aggregans</name>
    <dbReference type="NCBI Taxonomy" id="1510150"/>
    <lineage>
        <taxon>Bacteria</taxon>
        <taxon>Pseudomonadati</taxon>
        <taxon>Pseudomonadota</taxon>
        <taxon>Gammaproteobacteria</taxon>
        <taxon>Pseudomonadales</taxon>
        <taxon>Pseudomonadaceae</taxon>
        <taxon>Permianibacter</taxon>
    </lineage>
</organism>
<dbReference type="AlphaFoldDB" id="A0A4R6UPC3"/>
<dbReference type="SUPFAM" id="SSF47188">
    <property type="entry name" value="Hemerythrin-like"/>
    <property type="match status" value="1"/>
</dbReference>
<dbReference type="OrthoDB" id="1122424at2"/>
<evidence type="ECO:0000256" key="2">
    <source>
        <dbReference type="ARBA" id="ARBA00022723"/>
    </source>
</evidence>
<evidence type="ECO:0000313" key="6">
    <source>
        <dbReference type="Proteomes" id="UP000295375"/>
    </source>
</evidence>
<dbReference type="InterPro" id="IPR012827">
    <property type="entry name" value="Hemerythrin_metal-bd"/>
</dbReference>
<reference evidence="5 6" key="1">
    <citation type="submission" date="2019-03" db="EMBL/GenBank/DDBJ databases">
        <title>Genomic Encyclopedia of Type Strains, Phase IV (KMG-IV): sequencing the most valuable type-strain genomes for metagenomic binning, comparative biology and taxonomic classification.</title>
        <authorList>
            <person name="Goeker M."/>
        </authorList>
    </citation>
    <scope>NUCLEOTIDE SEQUENCE [LARGE SCALE GENOMIC DNA]</scope>
    <source>
        <strain evidence="5 6">DSM 103792</strain>
    </source>
</reference>
<accession>A0A4R6UPC3</accession>
<dbReference type="InterPro" id="IPR035938">
    <property type="entry name" value="Hemerythrin-like_sf"/>
</dbReference>
<dbReference type="InterPro" id="IPR050669">
    <property type="entry name" value="Hemerythrin"/>
</dbReference>
<dbReference type="PANTHER" id="PTHR37164:SF1">
    <property type="entry name" value="BACTERIOHEMERYTHRIN"/>
    <property type="match status" value="1"/>
</dbReference>
<dbReference type="PANTHER" id="PTHR37164">
    <property type="entry name" value="BACTERIOHEMERYTHRIN"/>
    <property type="match status" value="1"/>
</dbReference>
<dbReference type="GO" id="GO:0046872">
    <property type="term" value="F:metal ion binding"/>
    <property type="evidence" value="ECO:0007669"/>
    <property type="project" value="UniProtKB-KW"/>
</dbReference>
<keyword evidence="3" id="KW-0408">Iron</keyword>
<dbReference type="NCBIfam" id="TIGR02481">
    <property type="entry name" value="hemeryth_dom"/>
    <property type="match status" value="1"/>
</dbReference>
<keyword evidence="2" id="KW-0479">Metal-binding</keyword>
<dbReference type="Gene3D" id="1.20.120.50">
    <property type="entry name" value="Hemerythrin-like"/>
    <property type="match status" value="1"/>
</dbReference>
<evidence type="ECO:0000256" key="1">
    <source>
        <dbReference type="ARBA" id="ARBA00010587"/>
    </source>
</evidence>
<evidence type="ECO:0000313" key="5">
    <source>
        <dbReference type="EMBL" id="TDQ48712.1"/>
    </source>
</evidence>
<dbReference type="NCBIfam" id="NF033749">
    <property type="entry name" value="bact_hemeryth"/>
    <property type="match status" value="1"/>
</dbReference>
<dbReference type="InterPro" id="IPR012312">
    <property type="entry name" value="Hemerythrin-like"/>
</dbReference>
<dbReference type="RefSeq" id="WP_133589906.1">
    <property type="nucleotide sequence ID" value="NZ_CP037953.1"/>
</dbReference>
<evidence type="ECO:0000259" key="4">
    <source>
        <dbReference type="Pfam" id="PF01814"/>
    </source>
</evidence>
<dbReference type="Pfam" id="PF01814">
    <property type="entry name" value="Hemerythrin"/>
    <property type="match status" value="1"/>
</dbReference>
<dbReference type="EMBL" id="SNYM01000006">
    <property type="protein sequence ID" value="TDQ48712.1"/>
    <property type="molecule type" value="Genomic_DNA"/>
</dbReference>
<name>A0A4R6UPC3_9GAMM</name>
<sequence>MTRLPPMRWTRLYSVGHPTMDAQHQKLFVLVNELIQMQDTDSISQQQAIRETLPKLALYAEKHFHAEEMLMAKAKAEHLDNHRQKHAALLNQVTELQYKVGKGEFPPFQEVLLFLRYWLAEHILVTDKRYAPAMAKLLIENELTNGTQASVEALELW</sequence>